<dbReference type="Proteomes" id="UP000249451">
    <property type="component" value="Unassembled WGS sequence"/>
</dbReference>
<sequence>MASTTVERDVVRVTVRAGEMNVDLSLPNKVPLRQLSIDVAKACVPLMEERDIKPEWLKNPTSEIMLAPSVGRTWSPDVTLDRVGVRDGDYLVLSTTERNERYPELIEVMQDATVAIRNSAFGAWDSATSVMYASIIFPVLVTLLSLVAAAMTIDSGGAVLAGVLLAISAACAGLSLVISSAEVVRLPIVVALSTAAYMPAAVATALFIPGGLTHWAVLAGSATAMVMAVLNVVFKQPTSAIHMAVATFSSVMVVGVGIAAGLLLRAWPLPPGGTAGAAVPATGYRDRRRGSGRGDLRNHQDALAGVQLGVHAQP</sequence>
<feature type="non-terminal residue" evidence="3">
    <location>
        <position position="314"/>
    </location>
</feature>
<dbReference type="EMBL" id="QFNY01000306">
    <property type="protein sequence ID" value="PZO98270.1"/>
    <property type="molecule type" value="Genomic_DNA"/>
</dbReference>
<keyword evidence="2" id="KW-0472">Membrane</keyword>
<organism evidence="3 4">
    <name type="scientific">Corynebacterium urealyticum</name>
    <dbReference type="NCBI Taxonomy" id="43771"/>
    <lineage>
        <taxon>Bacteria</taxon>
        <taxon>Bacillati</taxon>
        <taxon>Actinomycetota</taxon>
        <taxon>Actinomycetes</taxon>
        <taxon>Mycobacteriales</taxon>
        <taxon>Corynebacteriaceae</taxon>
        <taxon>Corynebacterium</taxon>
    </lineage>
</organism>
<evidence type="ECO:0000256" key="1">
    <source>
        <dbReference type="SAM" id="MobiDB-lite"/>
    </source>
</evidence>
<reference evidence="3 4" key="1">
    <citation type="submission" date="2017-11" db="EMBL/GenBank/DDBJ databases">
        <title>Infants hospitalized years apart are colonized by the same room-sourced microbial strains.</title>
        <authorList>
            <person name="Brooks B."/>
            <person name="Olm M.R."/>
            <person name="Firek B.A."/>
            <person name="Baker R."/>
            <person name="Thomas B.C."/>
            <person name="Morowitz M.J."/>
            <person name="Banfield J.F."/>
        </authorList>
    </citation>
    <scope>NUCLEOTIDE SEQUENCE [LARGE SCALE GENOMIC DNA]</scope>
    <source>
        <strain evidence="3">S2_012_000_R3_87</strain>
    </source>
</reference>
<dbReference type="Pfam" id="PF08817">
    <property type="entry name" value="YukD"/>
    <property type="match status" value="1"/>
</dbReference>
<feature type="transmembrane region" description="Helical" evidence="2">
    <location>
        <begin position="186"/>
        <end position="208"/>
    </location>
</feature>
<name>A0A2W5AUJ4_9CORY</name>
<feature type="transmembrane region" description="Helical" evidence="2">
    <location>
        <begin position="159"/>
        <end position="179"/>
    </location>
</feature>
<evidence type="ECO:0000313" key="4">
    <source>
        <dbReference type="Proteomes" id="UP000249451"/>
    </source>
</evidence>
<evidence type="ECO:0008006" key="5">
    <source>
        <dbReference type="Google" id="ProtNLM"/>
    </source>
</evidence>
<evidence type="ECO:0000313" key="3">
    <source>
        <dbReference type="EMBL" id="PZO98270.1"/>
    </source>
</evidence>
<feature type="region of interest" description="Disordered" evidence="1">
    <location>
        <begin position="278"/>
        <end position="297"/>
    </location>
</feature>
<proteinExistence type="predicted"/>
<dbReference type="Gene3D" id="3.10.20.90">
    <property type="entry name" value="Phosphatidylinositol 3-kinase Catalytic Subunit, Chain A, domain 1"/>
    <property type="match status" value="1"/>
</dbReference>
<protein>
    <recommendedName>
        <fullName evidence="5">Type VII secretion integral membrane protein EccD</fullName>
    </recommendedName>
</protein>
<dbReference type="AlphaFoldDB" id="A0A2W5AUJ4"/>
<comment type="caution">
    <text evidence="3">The sequence shown here is derived from an EMBL/GenBank/DDBJ whole genome shotgun (WGS) entry which is preliminary data.</text>
</comment>
<keyword evidence="2" id="KW-1133">Transmembrane helix</keyword>
<feature type="transmembrane region" description="Helical" evidence="2">
    <location>
        <begin position="241"/>
        <end position="264"/>
    </location>
</feature>
<keyword evidence="2" id="KW-0812">Transmembrane</keyword>
<feature type="transmembrane region" description="Helical" evidence="2">
    <location>
        <begin position="130"/>
        <end position="153"/>
    </location>
</feature>
<gene>
    <name evidence="3" type="ORF">DI609_11120</name>
</gene>
<accession>A0A2W5AUJ4</accession>
<dbReference type="InterPro" id="IPR024962">
    <property type="entry name" value="YukD-like"/>
</dbReference>
<feature type="transmembrane region" description="Helical" evidence="2">
    <location>
        <begin position="214"/>
        <end position="234"/>
    </location>
</feature>
<evidence type="ECO:0000256" key="2">
    <source>
        <dbReference type="SAM" id="Phobius"/>
    </source>
</evidence>